<keyword evidence="5" id="KW-1185">Reference proteome</keyword>
<dbReference type="Proteomes" id="UP000276178">
    <property type="component" value="Unassembled WGS sequence"/>
</dbReference>
<evidence type="ECO:0000256" key="1">
    <source>
        <dbReference type="SAM" id="Phobius"/>
    </source>
</evidence>
<name>A0A3M8B907_9BACL</name>
<dbReference type="OrthoDB" id="2473557at2"/>
<dbReference type="EMBL" id="BJOD01000017">
    <property type="protein sequence ID" value="GED25882.1"/>
    <property type="molecule type" value="Genomic_DNA"/>
</dbReference>
<dbReference type="RefSeq" id="WP_122952540.1">
    <property type="nucleotide sequence ID" value="NZ_BJOD01000017.1"/>
</dbReference>
<keyword evidence="1" id="KW-0812">Transmembrane</keyword>
<reference evidence="2 5" key="2">
    <citation type="submission" date="2019-06" db="EMBL/GenBank/DDBJ databases">
        <title>Whole genome shotgun sequence of Brevibacillus agri NBRC 15538.</title>
        <authorList>
            <person name="Hosoyama A."/>
            <person name="Uohara A."/>
            <person name="Ohji S."/>
            <person name="Ichikawa N."/>
        </authorList>
    </citation>
    <scope>NUCLEOTIDE SEQUENCE [LARGE SCALE GENOMIC DNA]</scope>
    <source>
        <strain evidence="2 5">NBRC 15538</strain>
    </source>
</reference>
<keyword evidence="1" id="KW-1133">Transmembrane helix</keyword>
<proteinExistence type="predicted"/>
<dbReference type="GeneID" id="82812602"/>
<dbReference type="EMBL" id="RHHN01000011">
    <property type="protein sequence ID" value="RNB59860.1"/>
    <property type="molecule type" value="Genomic_DNA"/>
</dbReference>
<dbReference type="Proteomes" id="UP000317180">
    <property type="component" value="Unassembled WGS sequence"/>
</dbReference>
<gene>
    <name evidence="2" type="ORF">BAG01nite_19840</name>
    <name evidence="3" type="ORF">EB820_03510</name>
</gene>
<dbReference type="AlphaFoldDB" id="A0A3M8B907"/>
<evidence type="ECO:0000313" key="4">
    <source>
        <dbReference type="Proteomes" id="UP000276178"/>
    </source>
</evidence>
<evidence type="ECO:0000313" key="5">
    <source>
        <dbReference type="Proteomes" id="UP000317180"/>
    </source>
</evidence>
<accession>A0A3M8B907</accession>
<comment type="caution">
    <text evidence="3">The sequence shown here is derived from an EMBL/GenBank/DDBJ whole genome shotgun (WGS) entry which is preliminary data.</text>
</comment>
<evidence type="ECO:0008006" key="6">
    <source>
        <dbReference type="Google" id="ProtNLM"/>
    </source>
</evidence>
<keyword evidence="1" id="KW-0472">Membrane</keyword>
<feature type="transmembrane region" description="Helical" evidence="1">
    <location>
        <begin position="49"/>
        <end position="69"/>
    </location>
</feature>
<organism evidence="3 4">
    <name type="scientific">Brevibacillus agri</name>
    <dbReference type="NCBI Taxonomy" id="51101"/>
    <lineage>
        <taxon>Bacteria</taxon>
        <taxon>Bacillati</taxon>
        <taxon>Bacillota</taxon>
        <taxon>Bacilli</taxon>
        <taxon>Bacillales</taxon>
        <taxon>Paenibacillaceae</taxon>
        <taxon>Brevibacillus</taxon>
    </lineage>
</organism>
<protein>
    <recommendedName>
        <fullName evidence="6">PepSY domain-containing protein</fullName>
    </recommendedName>
</protein>
<evidence type="ECO:0000313" key="2">
    <source>
        <dbReference type="EMBL" id="GED25882.1"/>
    </source>
</evidence>
<reference evidence="3 4" key="1">
    <citation type="submission" date="2018-10" db="EMBL/GenBank/DDBJ databases">
        <title>Phylogenomics of Brevibacillus.</title>
        <authorList>
            <person name="Dunlap C."/>
        </authorList>
    </citation>
    <scope>NUCLEOTIDE SEQUENCE [LARGE SCALE GENOMIC DNA]</scope>
    <source>
        <strain evidence="3 4">NRRL NRS 1219</strain>
    </source>
</reference>
<evidence type="ECO:0000313" key="3">
    <source>
        <dbReference type="EMBL" id="RNB59860.1"/>
    </source>
</evidence>
<sequence>MPSRDEQIILEELNQFPQPSLSRERSQAILEGVREAGGRLEKVNKRKRYYGWMANGLITCGLLLGFFWLQPFSAPVEQAGHAALTPEEQTYFAAAQKAVQTASGIAKTFPFAELEKEAEYTIVRAKDYAAIVTFQPGTTEVRTVSAQFALNELTPSQQKYAETAQQAFQEASQQVHLQTARFFKSTGVHYFSFPLADQQYVTVDLATNRVVDFRLHYNPKDVDPKVVSIAKTALQRFANDSHLSFSEAEKRSDKSEEMWLLSNEQGRYSVTIGAKTGQVYKVTHVTDDYHIKARDEAIPVTKELIQAIFGVDVSGYTAHGGKDWGGYVLRSPGKPSFSILLHDLDAGNPYQISMD</sequence>